<proteinExistence type="inferred from homology"/>
<dbReference type="Pfam" id="PF00890">
    <property type="entry name" value="FAD_binding_2"/>
    <property type="match status" value="1"/>
</dbReference>
<evidence type="ECO:0000256" key="7">
    <source>
        <dbReference type="ARBA" id="ARBA00022827"/>
    </source>
</evidence>
<dbReference type="Proteomes" id="UP000051717">
    <property type="component" value="Unassembled WGS sequence"/>
</dbReference>
<keyword evidence="8 12" id="KW-0560">Oxidoreductase</keyword>
<dbReference type="FunFam" id="1.20.58.100:FF:000002">
    <property type="entry name" value="L-aspartate oxidase"/>
    <property type="match status" value="1"/>
</dbReference>
<dbReference type="GO" id="GO:0034628">
    <property type="term" value="P:'de novo' NAD+ biosynthetic process from L-aspartate"/>
    <property type="evidence" value="ECO:0007669"/>
    <property type="project" value="TreeGrafter"/>
</dbReference>
<dbReference type="NCBIfam" id="NF006567">
    <property type="entry name" value="PRK09077.1"/>
    <property type="match status" value="1"/>
</dbReference>
<dbReference type="InterPro" id="IPR003953">
    <property type="entry name" value="FAD-dep_OxRdtase_2_FAD-bd"/>
</dbReference>
<feature type="coiled-coil region" evidence="13">
    <location>
        <begin position="452"/>
        <end position="479"/>
    </location>
</feature>
<evidence type="ECO:0000256" key="2">
    <source>
        <dbReference type="ARBA" id="ARBA00004950"/>
    </source>
</evidence>
<dbReference type="PATRIC" id="fig|1703774.3.peg.925"/>
<accession>A0A0S8GIG3</accession>
<gene>
    <name evidence="16" type="ORF">AMJ82_00010</name>
</gene>
<comment type="catalytic activity">
    <reaction evidence="9">
        <text>L-aspartate + O2 = iminosuccinate + H2O2</text>
        <dbReference type="Rhea" id="RHEA:25876"/>
        <dbReference type="ChEBI" id="CHEBI:15379"/>
        <dbReference type="ChEBI" id="CHEBI:16240"/>
        <dbReference type="ChEBI" id="CHEBI:29991"/>
        <dbReference type="ChEBI" id="CHEBI:77875"/>
        <dbReference type="EC" id="1.4.3.16"/>
    </reaction>
    <physiologicalReaction direction="left-to-right" evidence="9">
        <dbReference type="Rhea" id="RHEA:25877"/>
    </physiologicalReaction>
</comment>
<keyword evidence="6 12" id="KW-0662">Pyridine nucleotide biosynthesis</keyword>
<dbReference type="PIRSF" id="PIRSF000171">
    <property type="entry name" value="SDHA_APRA_LASPO"/>
    <property type="match status" value="1"/>
</dbReference>
<reference evidence="16 17" key="1">
    <citation type="journal article" date="2015" name="Microbiome">
        <title>Genomic resolution of linkages in carbon, nitrogen, and sulfur cycling among widespread estuary sediment bacteria.</title>
        <authorList>
            <person name="Baker B.J."/>
            <person name="Lazar C.S."/>
            <person name="Teske A.P."/>
            <person name="Dick G.J."/>
        </authorList>
    </citation>
    <scope>NUCLEOTIDE SEQUENCE [LARGE SCALE GENOMIC DNA]</scope>
    <source>
        <strain evidence="16">SM23_40</strain>
    </source>
</reference>
<protein>
    <recommendedName>
        <fullName evidence="4 10">L-aspartate oxidase</fullName>
        <ecNumber evidence="4 10">1.4.3.16</ecNumber>
    </recommendedName>
</protein>
<evidence type="ECO:0000256" key="9">
    <source>
        <dbReference type="ARBA" id="ARBA00048305"/>
    </source>
</evidence>
<evidence type="ECO:0000256" key="4">
    <source>
        <dbReference type="ARBA" id="ARBA00012173"/>
    </source>
</evidence>
<feature type="active site" description="Proton acceptor" evidence="11">
    <location>
        <position position="290"/>
    </location>
</feature>
<dbReference type="GO" id="GO:0008734">
    <property type="term" value="F:L-aspartate oxidase activity"/>
    <property type="evidence" value="ECO:0007669"/>
    <property type="project" value="UniProtKB-UniRule"/>
</dbReference>
<dbReference type="InterPro" id="IPR015939">
    <property type="entry name" value="Fum_Rdtase/Succ_DH_flav-like_C"/>
</dbReference>
<dbReference type="InterPro" id="IPR027477">
    <property type="entry name" value="Succ_DH/fumarate_Rdtase_cat_sf"/>
</dbReference>
<evidence type="ECO:0000256" key="10">
    <source>
        <dbReference type="NCBIfam" id="TIGR00551"/>
    </source>
</evidence>
<dbReference type="SUPFAM" id="SSF51905">
    <property type="entry name" value="FAD/NAD(P)-binding domain"/>
    <property type="match status" value="1"/>
</dbReference>
<feature type="domain" description="Fumarate reductase/succinate dehydrogenase flavoprotein-like C-terminal" evidence="15">
    <location>
        <begin position="439"/>
        <end position="532"/>
    </location>
</feature>
<evidence type="ECO:0000313" key="17">
    <source>
        <dbReference type="Proteomes" id="UP000051717"/>
    </source>
</evidence>
<dbReference type="GO" id="GO:0005737">
    <property type="term" value="C:cytoplasm"/>
    <property type="evidence" value="ECO:0007669"/>
    <property type="project" value="UniProtKB-SubCell"/>
</dbReference>
<comment type="cofactor">
    <cofactor evidence="1 12">
        <name>FAD</name>
        <dbReference type="ChEBI" id="CHEBI:57692"/>
    </cofactor>
</comment>
<name>A0A0S8GIG3_UNCT6</name>
<dbReference type="SUPFAM" id="SSF56425">
    <property type="entry name" value="Succinate dehydrogenase/fumarate reductase flavoprotein, catalytic domain"/>
    <property type="match status" value="1"/>
</dbReference>
<dbReference type="Gene3D" id="3.50.50.60">
    <property type="entry name" value="FAD/NAD(P)-binding domain"/>
    <property type="match status" value="1"/>
</dbReference>
<dbReference type="NCBIfam" id="TIGR00551">
    <property type="entry name" value="nadB"/>
    <property type="match status" value="1"/>
</dbReference>
<evidence type="ECO:0000259" key="14">
    <source>
        <dbReference type="Pfam" id="PF00890"/>
    </source>
</evidence>
<evidence type="ECO:0000256" key="3">
    <source>
        <dbReference type="ARBA" id="ARBA00008562"/>
    </source>
</evidence>
<evidence type="ECO:0000256" key="13">
    <source>
        <dbReference type="SAM" id="Coils"/>
    </source>
</evidence>
<dbReference type="UniPathway" id="UPA00253">
    <property type="reaction ID" value="UER00326"/>
</dbReference>
<dbReference type="Gene3D" id="3.90.700.10">
    <property type="entry name" value="Succinate dehydrogenase/fumarate reductase flavoprotein, catalytic domain"/>
    <property type="match status" value="1"/>
</dbReference>
<dbReference type="Gene3D" id="1.20.58.100">
    <property type="entry name" value="Fumarate reductase/succinate dehydrogenase flavoprotein-like, C-terminal domain"/>
    <property type="match status" value="1"/>
</dbReference>
<dbReference type="InterPro" id="IPR005288">
    <property type="entry name" value="NadB"/>
</dbReference>
<evidence type="ECO:0000259" key="15">
    <source>
        <dbReference type="Pfam" id="PF02910"/>
    </source>
</evidence>
<evidence type="ECO:0000256" key="5">
    <source>
        <dbReference type="ARBA" id="ARBA00022630"/>
    </source>
</evidence>
<organism evidence="16 17">
    <name type="scientific">candidate division TA06 bacterium SM23_40</name>
    <dbReference type="NCBI Taxonomy" id="1703774"/>
    <lineage>
        <taxon>Bacteria</taxon>
        <taxon>Bacteria division TA06</taxon>
    </lineage>
</organism>
<dbReference type="SUPFAM" id="SSF46977">
    <property type="entry name" value="Succinate dehydrogenase/fumarate reductase flavoprotein C-terminal domain"/>
    <property type="match status" value="1"/>
</dbReference>
<evidence type="ECO:0000256" key="8">
    <source>
        <dbReference type="ARBA" id="ARBA00023002"/>
    </source>
</evidence>
<dbReference type="EMBL" id="LJUI01000001">
    <property type="protein sequence ID" value="KPK71644.1"/>
    <property type="molecule type" value="Genomic_DNA"/>
</dbReference>
<evidence type="ECO:0000256" key="11">
    <source>
        <dbReference type="PIRSR" id="PIRSR000171-1"/>
    </source>
</evidence>
<dbReference type="PANTHER" id="PTHR42716:SF2">
    <property type="entry name" value="L-ASPARTATE OXIDASE, CHLOROPLASTIC"/>
    <property type="match status" value="1"/>
</dbReference>
<evidence type="ECO:0000256" key="12">
    <source>
        <dbReference type="RuleBase" id="RU362049"/>
    </source>
</evidence>
<dbReference type="Pfam" id="PF02910">
    <property type="entry name" value="Succ_DH_flav_C"/>
    <property type="match status" value="1"/>
</dbReference>
<dbReference type="InterPro" id="IPR037099">
    <property type="entry name" value="Fum_R/Succ_DH_flav-like_C_sf"/>
</dbReference>
<comment type="similarity">
    <text evidence="3 12">Belongs to the FAD-dependent oxidoreductase 2 family. NadB subfamily.</text>
</comment>
<sequence>MQELQAPFIDTDFLVIGSGIAGLTFALGVADAGRVVLVTKKEDSESNTNYAQGGIAAVFGLDDSYDLHIQDTLRAGAGLCNEQAVTMMVEQGPKLVERLIEIGVEFSKEKAIRGAGRLSLGREGGHSRSRIVHAGDLTGREIERALLAKIQSMSSITVLENHLAVDLIVDQSKPGRCFGAYVLDRLENEIKSVAARATLLAAGGTGRGYLHTTNPPIATGDGIAMAFRAGASVANMEFVQFHPTTLFGHHVDDRAFLISEAVRGEGAVLKTKDGETFMERYHESGGLAPRDTVARAIDSELKRRGDEFVLLDLSPIGRGRIRERFPLIYGTSLSFGIDVTREPIPVVPGAHYCCGGIRADLDGHTDIEGLYACGECACTGVHGANRLASNSLLEALVSADRASGIARTKAFERDTPSAVPVYPLRQRDEVEAVVVAHNREETRRLMWDYVGIVRTDELLDRAMRRISDLKEEVAEIYRRWPLSLESIELRSVATVAELVARCAIDRKESRGLHWNEDHLDLDDKRWKRDSVIEGEARLPVWLPS</sequence>
<dbReference type="AlphaFoldDB" id="A0A0S8GIG3"/>
<dbReference type="InterPro" id="IPR036188">
    <property type="entry name" value="FAD/NAD-bd_sf"/>
</dbReference>
<evidence type="ECO:0000256" key="1">
    <source>
        <dbReference type="ARBA" id="ARBA00001974"/>
    </source>
</evidence>
<dbReference type="EC" id="1.4.3.16" evidence="4 10"/>
<keyword evidence="7 12" id="KW-0274">FAD</keyword>
<keyword evidence="5 12" id="KW-0285">Flavoprotein</keyword>
<comment type="caution">
    <text evidence="16">The sequence shown here is derived from an EMBL/GenBank/DDBJ whole genome shotgun (WGS) entry which is preliminary data.</text>
</comment>
<evidence type="ECO:0000256" key="6">
    <source>
        <dbReference type="ARBA" id="ARBA00022642"/>
    </source>
</evidence>
<evidence type="ECO:0000313" key="16">
    <source>
        <dbReference type="EMBL" id="KPK71644.1"/>
    </source>
</evidence>
<keyword evidence="13" id="KW-0175">Coiled coil</keyword>
<dbReference type="PRINTS" id="PR00368">
    <property type="entry name" value="FADPNR"/>
</dbReference>
<comment type="pathway">
    <text evidence="2 12">Cofactor biosynthesis; NAD(+) biosynthesis; iminoaspartate from L-aspartate (oxidase route): step 1/1.</text>
</comment>
<comment type="subcellular location">
    <subcellularLocation>
        <location evidence="12">Cytoplasm</location>
    </subcellularLocation>
</comment>
<dbReference type="PANTHER" id="PTHR42716">
    <property type="entry name" value="L-ASPARTATE OXIDASE"/>
    <property type="match status" value="1"/>
</dbReference>
<dbReference type="FunFam" id="3.90.700.10:FF:000002">
    <property type="entry name" value="L-aspartate oxidase"/>
    <property type="match status" value="1"/>
</dbReference>
<feature type="domain" description="FAD-dependent oxidoreductase 2 FAD-binding" evidence="14">
    <location>
        <begin position="12"/>
        <end position="392"/>
    </location>
</feature>
<comment type="function">
    <text evidence="12">Catalyzes the oxidation of L-aspartate to iminoaspartate.</text>
</comment>